<keyword evidence="1" id="KW-1133">Transmembrane helix</keyword>
<dbReference type="RefSeq" id="WP_085249599.1">
    <property type="nucleotide sequence ID" value="NZ_CAJMWI010000001.1"/>
</dbReference>
<evidence type="ECO:0008006" key="4">
    <source>
        <dbReference type="Google" id="ProtNLM"/>
    </source>
</evidence>
<feature type="transmembrane region" description="Helical" evidence="1">
    <location>
        <begin position="113"/>
        <end position="132"/>
    </location>
</feature>
<proteinExistence type="predicted"/>
<protein>
    <recommendedName>
        <fullName evidence="4">HTTM domain-containing protein</fullName>
    </recommendedName>
</protein>
<name>A0A1X2D7G8_9MYCO</name>
<gene>
    <name evidence="2" type="ORF">AWC22_13940</name>
</gene>
<dbReference type="AlphaFoldDB" id="A0A1X2D7G8"/>
<sequence length="303" mass="34196">MGIWWVDAVTTAFDMRVSALPSNLFRIGIALAALLKFTSEHMSGAWHYLDEGGYVRFRYLDAHPRGPFRSVTFYRLAYLAKWLAATGLLLGIAPQLCALVLACWFALEISFDWKYHTIFLLLACAVLSVDWGSGSILRLDRMPCLLDSGCRTSLVNGATTWVWPKWIILLIVTQMYWASAYTKLRSAQFRSGSVLVKLSRYLYINRPLLRHWEFHYPKLMVNYLIEAPIAVCRSRWVLATWGTIAGEALLPIGLATPVPAIYYAAFGFGAIMHTGFTVLLPRRLMPFSIACLAAYLMIIPIQG</sequence>
<dbReference type="OrthoDB" id="4677234at2"/>
<accession>A0A1X2D7G8</accession>
<organism evidence="2 3">
    <name type="scientific">Mycobacterium riyadhense</name>
    <dbReference type="NCBI Taxonomy" id="486698"/>
    <lineage>
        <taxon>Bacteria</taxon>
        <taxon>Bacillati</taxon>
        <taxon>Actinomycetota</taxon>
        <taxon>Actinomycetes</taxon>
        <taxon>Mycobacteriales</taxon>
        <taxon>Mycobacteriaceae</taxon>
        <taxon>Mycobacterium</taxon>
    </lineage>
</organism>
<dbReference type="STRING" id="486698.AWC22_13940"/>
<feature type="transmembrane region" description="Helical" evidence="1">
    <location>
        <begin position="284"/>
        <end position="301"/>
    </location>
</feature>
<reference evidence="2 3" key="1">
    <citation type="submission" date="2016-01" db="EMBL/GenBank/DDBJ databases">
        <title>The new phylogeny of the genus Mycobacterium.</title>
        <authorList>
            <person name="Tarcisio F."/>
            <person name="Conor M."/>
            <person name="Antonella G."/>
            <person name="Elisabetta G."/>
            <person name="Giulia F.S."/>
            <person name="Sara T."/>
            <person name="Anna F."/>
            <person name="Clotilde B."/>
            <person name="Roberto B."/>
            <person name="Veronica D.S."/>
            <person name="Fabio R."/>
            <person name="Monica P."/>
            <person name="Olivier J."/>
            <person name="Enrico T."/>
            <person name="Nicola S."/>
        </authorList>
    </citation>
    <scope>NUCLEOTIDE SEQUENCE [LARGE SCALE GENOMIC DNA]</scope>
    <source>
        <strain evidence="2 3">DSM 45176</strain>
    </source>
</reference>
<keyword evidence="3" id="KW-1185">Reference proteome</keyword>
<evidence type="ECO:0000313" key="3">
    <source>
        <dbReference type="Proteomes" id="UP000193087"/>
    </source>
</evidence>
<comment type="caution">
    <text evidence="2">The sequence shown here is derived from an EMBL/GenBank/DDBJ whole genome shotgun (WGS) entry which is preliminary data.</text>
</comment>
<feature type="transmembrane region" description="Helical" evidence="1">
    <location>
        <begin position="260"/>
        <end position="279"/>
    </location>
</feature>
<feature type="transmembrane region" description="Helical" evidence="1">
    <location>
        <begin position="82"/>
        <end position="107"/>
    </location>
</feature>
<dbReference type="GeneID" id="93496973"/>
<evidence type="ECO:0000256" key="1">
    <source>
        <dbReference type="SAM" id="Phobius"/>
    </source>
</evidence>
<dbReference type="Proteomes" id="UP000193087">
    <property type="component" value="Unassembled WGS sequence"/>
</dbReference>
<evidence type="ECO:0000313" key="2">
    <source>
        <dbReference type="EMBL" id="ORW84088.1"/>
    </source>
</evidence>
<keyword evidence="1" id="KW-0812">Transmembrane</keyword>
<dbReference type="EMBL" id="LQPQ01000038">
    <property type="protein sequence ID" value="ORW84088.1"/>
    <property type="molecule type" value="Genomic_DNA"/>
</dbReference>
<keyword evidence="1" id="KW-0472">Membrane</keyword>